<dbReference type="AlphaFoldDB" id="A0A8J3L187"/>
<comment type="caution">
    <text evidence="1">The sequence shown here is derived from an EMBL/GenBank/DDBJ whole genome shotgun (WGS) entry which is preliminary data.</text>
</comment>
<dbReference type="Proteomes" id="UP000630887">
    <property type="component" value="Unassembled WGS sequence"/>
</dbReference>
<organism evidence="1 2">
    <name type="scientific">Catellatospora coxensis</name>
    <dbReference type="NCBI Taxonomy" id="310354"/>
    <lineage>
        <taxon>Bacteria</taxon>
        <taxon>Bacillati</taxon>
        <taxon>Actinomycetota</taxon>
        <taxon>Actinomycetes</taxon>
        <taxon>Micromonosporales</taxon>
        <taxon>Micromonosporaceae</taxon>
        <taxon>Catellatospora</taxon>
    </lineage>
</organism>
<keyword evidence="2" id="KW-1185">Reference proteome</keyword>
<reference evidence="1 2" key="1">
    <citation type="submission" date="2021-01" db="EMBL/GenBank/DDBJ databases">
        <title>Whole genome shotgun sequence of Catellatospora coxensis NBRC 107359.</title>
        <authorList>
            <person name="Komaki H."/>
            <person name="Tamura T."/>
        </authorList>
    </citation>
    <scope>NUCLEOTIDE SEQUENCE [LARGE SCALE GENOMIC DNA]</scope>
    <source>
        <strain evidence="1 2">NBRC 107359</strain>
    </source>
</reference>
<sequence length="144" mass="15859">MTEPDHQTEIPPIRLILDPSAICAFGAHETVGELIGEFDEQGELFAVTTASLAEALARGADARLLDVLRTNDNCVVVESTADWPSLGRFMDLTRPGHDRLHELADSDLTMLAVRTDAYILTDHPERYTAIVSSVTTIQLEKPWS</sequence>
<accession>A0A8J3L187</accession>
<evidence type="ECO:0000313" key="2">
    <source>
        <dbReference type="Proteomes" id="UP000630887"/>
    </source>
</evidence>
<gene>
    <name evidence="1" type="ORF">Cco03nite_34560</name>
</gene>
<proteinExistence type="predicted"/>
<protein>
    <recommendedName>
        <fullName evidence="3">PIN domain-containing protein</fullName>
    </recommendedName>
</protein>
<evidence type="ECO:0008006" key="3">
    <source>
        <dbReference type="Google" id="ProtNLM"/>
    </source>
</evidence>
<dbReference type="EMBL" id="BONI01000027">
    <property type="protein sequence ID" value="GIG06756.1"/>
    <property type="molecule type" value="Genomic_DNA"/>
</dbReference>
<evidence type="ECO:0000313" key="1">
    <source>
        <dbReference type="EMBL" id="GIG06756.1"/>
    </source>
</evidence>
<name>A0A8J3L187_9ACTN</name>
<dbReference type="RefSeq" id="WP_203693117.1">
    <property type="nucleotide sequence ID" value="NZ_BAAALC010000012.1"/>
</dbReference>